<reference evidence="10" key="1">
    <citation type="submission" date="2023-06" db="EMBL/GenBank/DDBJ databases">
        <title>Genomic analysis of the entomopathogenic nematode Steinernema hermaphroditum.</title>
        <authorList>
            <person name="Schwarz E.M."/>
            <person name="Heppert J.K."/>
            <person name="Baniya A."/>
            <person name="Schwartz H.T."/>
            <person name="Tan C.-H."/>
            <person name="Antoshechkin I."/>
            <person name="Sternberg P.W."/>
            <person name="Goodrich-Blair H."/>
            <person name="Dillman A.R."/>
        </authorList>
    </citation>
    <scope>NUCLEOTIDE SEQUENCE</scope>
    <source>
        <strain evidence="10">PS9179</strain>
        <tissue evidence="10">Whole animal</tissue>
    </source>
</reference>
<evidence type="ECO:0000256" key="3">
    <source>
        <dbReference type="ARBA" id="ARBA00022679"/>
    </source>
</evidence>
<dbReference type="SUPFAM" id="SSF54495">
    <property type="entry name" value="UBC-like"/>
    <property type="match status" value="1"/>
</dbReference>
<accession>A0AA39M837</accession>
<comment type="caution">
    <text evidence="10">The sequence shown here is derived from an EMBL/GenBank/DDBJ whole genome shotgun (WGS) entry which is preliminary data.</text>
</comment>
<proteinExistence type="predicted"/>
<evidence type="ECO:0000256" key="5">
    <source>
        <dbReference type="ARBA" id="ARBA00035805"/>
    </source>
</evidence>
<evidence type="ECO:0000313" key="11">
    <source>
        <dbReference type="Proteomes" id="UP001175271"/>
    </source>
</evidence>
<feature type="region of interest" description="Disordered" evidence="8">
    <location>
        <begin position="267"/>
        <end position="296"/>
    </location>
</feature>
<name>A0AA39M837_9BILA</name>
<keyword evidence="3" id="KW-0808">Transferase</keyword>
<evidence type="ECO:0000313" key="10">
    <source>
        <dbReference type="EMBL" id="KAK0424055.1"/>
    </source>
</evidence>
<feature type="compositionally biased region" description="Basic and acidic residues" evidence="8">
    <location>
        <begin position="287"/>
        <end position="296"/>
    </location>
</feature>
<dbReference type="InterPro" id="IPR000608">
    <property type="entry name" value="UBC"/>
</dbReference>
<dbReference type="EC" id="2.3.2.25" evidence="6"/>
<dbReference type="EMBL" id="JAUCMV010000001">
    <property type="protein sequence ID" value="KAK0424055.1"/>
    <property type="molecule type" value="Genomic_DNA"/>
</dbReference>
<evidence type="ECO:0000256" key="7">
    <source>
        <dbReference type="ARBA" id="ARBA00042168"/>
    </source>
</evidence>
<dbReference type="InterPro" id="IPR050113">
    <property type="entry name" value="Ub_conjugating_enzyme"/>
</dbReference>
<sequence length="296" mass="33734">MESCRRRLLKELQQLSNEPPRGVHVNVEECTANLFVWTVEVEGAENTLYAGERFQLQFSFSDQYPFSSPQVVFTGDNIPVHPHIYSNGHICLSILSDDWTPALSVQAVCLSIVSMLSSCKEKKHPPDNAIYVRTCAKNPNKTRWWFHALPLQKMFNGIYELLFGAPAAEDDVPKENEGAPLAGKSADGWFVVDRLENEKREERKPKEQISPRGPSEEELKRAAEKARVLAEKKRIQEIESLLFEEEPAVEENHKAEPSLMKERVSTKLTQMKVKRSKKSGKLNSNRSNDRKCNNIN</sequence>
<evidence type="ECO:0000259" key="9">
    <source>
        <dbReference type="PROSITE" id="PS50127"/>
    </source>
</evidence>
<dbReference type="EC" id="2.3.2.23" evidence="2"/>
<dbReference type="GO" id="GO:0016567">
    <property type="term" value="P:protein ubiquitination"/>
    <property type="evidence" value="ECO:0007669"/>
    <property type="project" value="UniProtKB-ARBA"/>
</dbReference>
<dbReference type="GO" id="GO:0061631">
    <property type="term" value="F:ubiquitin conjugating enzyme activity"/>
    <property type="evidence" value="ECO:0007669"/>
    <property type="project" value="UniProtKB-EC"/>
</dbReference>
<dbReference type="PANTHER" id="PTHR24067">
    <property type="entry name" value="UBIQUITIN-CONJUGATING ENZYME E2"/>
    <property type="match status" value="1"/>
</dbReference>
<evidence type="ECO:0000256" key="2">
    <source>
        <dbReference type="ARBA" id="ARBA00012486"/>
    </source>
</evidence>
<dbReference type="SMART" id="SM00212">
    <property type="entry name" value="UBCc"/>
    <property type="match status" value="1"/>
</dbReference>
<dbReference type="InterPro" id="IPR016135">
    <property type="entry name" value="UBQ-conjugating_enzyme/RWD"/>
</dbReference>
<dbReference type="PROSITE" id="PS50127">
    <property type="entry name" value="UBC_2"/>
    <property type="match status" value="1"/>
</dbReference>
<comment type="catalytic activity">
    <reaction evidence="1">
        <text>S-ubiquitinyl-[E1 ubiquitin-activating enzyme]-L-cysteine + [E2 ubiquitin-conjugating enzyme]-L-cysteine = [E1 ubiquitin-activating enzyme]-L-cysteine + S-ubiquitinyl-[E2 ubiquitin-conjugating enzyme]-L-cysteine.</text>
        <dbReference type="EC" id="2.3.2.23"/>
    </reaction>
</comment>
<dbReference type="Proteomes" id="UP001175271">
    <property type="component" value="Unassembled WGS sequence"/>
</dbReference>
<evidence type="ECO:0000256" key="4">
    <source>
        <dbReference type="ARBA" id="ARBA00022786"/>
    </source>
</evidence>
<organism evidence="10 11">
    <name type="scientific">Steinernema hermaphroditum</name>
    <dbReference type="NCBI Taxonomy" id="289476"/>
    <lineage>
        <taxon>Eukaryota</taxon>
        <taxon>Metazoa</taxon>
        <taxon>Ecdysozoa</taxon>
        <taxon>Nematoda</taxon>
        <taxon>Chromadorea</taxon>
        <taxon>Rhabditida</taxon>
        <taxon>Tylenchina</taxon>
        <taxon>Panagrolaimomorpha</taxon>
        <taxon>Strongyloidoidea</taxon>
        <taxon>Steinernematidae</taxon>
        <taxon>Steinernema</taxon>
    </lineage>
</organism>
<evidence type="ECO:0000256" key="1">
    <source>
        <dbReference type="ARBA" id="ARBA00000485"/>
    </source>
</evidence>
<dbReference type="CDD" id="cd23808">
    <property type="entry name" value="UBCc_UBE2W"/>
    <property type="match status" value="1"/>
</dbReference>
<comment type="catalytic activity">
    <reaction evidence="5">
        <text>S-ubiquitinyl-[E1 ubiquitin-activating enzyme]-L-cysteine + [acceptor protein]-N-terminal-amino acid = [E1 ubiquitin-activating enzyme]-L-cysteine + N-terminal-ubiquitinyl-[acceptor protein].</text>
        <dbReference type="EC" id="2.3.2.25"/>
    </reaction>
</comment>
<dbReference type="FunFam" id="3.10.110.10:FF:000022">
    <property type="entry name" value="Ubiquitin-conjugating enzyme E2 W"/>
    <property type="match status" value="1"/>
</dbReference>
<dbReference type="AlphaFoldDB" id="A0AA39M837"/>
<keyword evidence="11" id="KW-1185">Reference proteome</keyword>
<evidence type="ECO:0000256" key="8">
    <source>
        <dbReference type="SAM" id="MobiDB-lite"/>
    </source>
</evidence>
<feature type="region of interest" description="Disordered" evidence="8">
    <location>
        <begin position="196"/>
        <end position="223"/>
    </location>
</feature>
<keyword evidence="4" id="KW-0833">Ubl conjugation pathway</keyword>
<gene>
    <name evidence="10" type="ORF">QR680_008475</name>
</gene>
<dbReference type="Pfam" id="PF00179">
    <property type="entry name" value="UQ_con"/>
    <property type="match status" value="1"/>
</dbReference>
<evidence type="ECO:0000256" key="6">
    <source>
        <dbReference type="ARBA" id="ARBA00039075"/>
    </source>
</evidence>
<dbReference type="Gene3D" id="3.10.110.10">
    <property type="entry name" value="Ubiquitin Conjugating Enzyme"/>
    <property type="match status" value="1"/>
</dbReference>
<protein>
    <recommendedName>
        <fullName evidence="7">N-terminal E2 ubiquitin-conjugating enzyme</fullName>
        <ecNumber evidence="2">2.3.2.23</ecNumber>
        <ecNumber evidence="6">2.3.2.25</ecNumber>
    </recommendedName>
</protein>
<feature type="domain" description="UBC core" evidence="9">
    <location>
        <begin position="3"/>
        <end position="159"/>
    </location>
</feature>